<keyword evidence="2" id="KW-0472">Membrane</keyword>
<dbReference type="PROSITE" id="PS50887">
    <property type="entry name" value="GGDEF"/>
    <property type="match status" value="1"/>
</dbReference>
<dbReference type="FunFam" id="3.30.70.270:FF:000001">
    <property type="entry name" value="Diguanylate cyclase domain protein"/>
    <property type="match status" value="1"/>
</dbReference>
<proteinExistence type="predicted"/>
<feature type="domain" description="EAL" evidence="5">
    <location>
        <begin position="707"/>
        <end position="959"/>
    </location>
</feature>
<evidence type="ECO:0000313" key="7">
    <source>
        <dbReference type="EMBL" id="ALO43944.1"/>
    </source>
</evidence>
<dbReference type="GO" id="GO:0003824">
    <property type="term" value="F:catalytic activity"/>
    <property type="evidence" value="ECO:0007669"/>
    <property type="project" value="UniProtKB-ARBA"/>
</dbReference>
<dbReference type="Pfam" id="PF00563">
    <property type="entry name" value="EAL"/>
    <property type="match status" value="1"/>
</dbReference>
<dbReference type="NCBIfam" id="TIGR00229">
    <property type="entry name" value="sensory_box"/>
    <property type="match status" value="2"/>
</dbReference>
<feature type="domain" description="PAS" evidence="3">
    <location>
        <begin position="403"/>
        <end position="476"/>
    </location>
</feature>
<dbReference type="EMBL" id="CP013188">
    <property type="protein sequence ID" value="ALO43944.1"/>
    <property type="molecule type" value="Genomic_DNA"/>
</dbReference>
<dbReference type="Gene3D" id="3.30.450.20">
    <property type="entry name" value="PAS domain"/>
    <property type="match status" value="2"/>
</dbReference>
<feature type="transmembrane region" description="Helical" evidence="2">
    <location>
        <begin position="264"/>
        <end position="284"/>
    </location>
</feature>
<dbReference type="InterPro" id="IPR035965">
    <property type="entry name" value="PAS-like_dom_sf"/>
</dbReference>
<dbReference type="InterPro" id="IPR043128">
    <property type="entry name" value="Rev_trsase/Diguanyl_cyclase"/>
</dbReference>
<dbReference type="SUPFAM" id="SSF141868">
    <property type="entry name" value="EAL domain-like"/>
    <property type="match status" value="1"/>
</dbReference>
<accession>A0A0S2K6X7</accession>
<dbReference type="CDD" id="cd01948">
    <property type="entry name" value="EAL"/>
    <property type="match status" value="1"/>
</dbReference>
<evidence type="ECO:0000256" key="1">
    <source>
        <dbReference type="ARBA" id="ARBA00001946"/>
    </source>
</evidence>
<dbReference type="SMART" id="SM00052">
    <property type="entry name" value="EAL"/>
    <property type="match status" value="1"/>
</dbReference>
<reference evidence="7 8" key="1">
    <citation type="submission" date="2015-11" db="EMBL/GenBank/DDBJ databases">
        <authorList>
            <person name="Zhang Y."/>
            <person name="Guo Z."/>
        </authorList>
    </citation>
    <scope>NUCLEOTIDE SEQUENCE [LARGE SCALE GENOMIC DNA]</scope>
    <source>
        <strain evidence="7 8">KCTC 12086</strain>
    </source>
</reference>
<keyword evidence="2" id="KW-0812">Transmembrane</keyword>
<feature type="domain" description="GGDEF" evidence="6">
    <location>
        <begin position="565"/>
        <end position="698"/>
    </location>
</feature>
<dbReference type="SMART" id="SM00091">
    <property type="entry name" value="PAS"/>
    <property type="match status" value="2"/>
</dbReference>
<sequence>MLIWEEWMHRNNIALSFLIVFIAYLCAALLGEAFKVSEAPFSNHLILVDVACLLIAHRFWQGSNHFIFPLLVLSLTFCFWLFSLPLLIIISVAWHLVIVGLVYFLATKIRQYQIKGGGLKQLSLVYMLGAVSFISLAFVLSQGSMYFIAIEPEQGFEHLLQTCSVLFFASQALSENDQHKESYFSKPLMLICAACLMLVPIAWFSLSSFFLLSLLLFIASRLRLGVNQFVTLNILVTVLFSLLLTLSQRVTSLSTLGVSGSVELLVLVFVSLFLLTVLLAHARVQHSFEFSQVMLVTIDEQGKIVHASKGFTDAMQCNFEDLHGRSLSEYMSEENASDLLKCGAQGQSHFYLPEVKLTTFSKTKLSLSLFADVIDDKDKHTQTTISFQDISDKLMLTQALSEEKELLEVTLSSIGDGVICTDKASRITYMNPVAEAVLARLTKEVKGKPFGEVMPLFHEDTLEPIERVTDDCMRQRETLGLPELTCIKNHLGLVFAIQDSISPIYSKSGEIIGSVMVFQDVTESRMMSRKMNHLAHHDSLTGLPNRLLLQDRLAQACKRADRNQHVFAVIFIDLDKFKNINDSLGHDAGDLLLQEVAHRLNRGLRNCDTVARMGGDEFVILVDSIKERAHIHTVIEKVLMTCSGEYELKGIQLNVTLSAGIAVYPDDGTNSEMLMKHADTAMYRAKKIQKSNYQFYNSQLDREVEQRIEREAELVKGLKHGQFEPYFQAIVNAKSFTLEKLEMLARWQTQDKLKGPHEFIGIAEEAGLMNKVTLQLLEKAMTSLVRWITTSVNLQLSVNLTAEQLLDEGFLDDFESLLERYQISPKNIELEITETSLIANLDQMRQSLEVLQDKGFSIAIDDFGTGYSSLTYLKYLKFNTLKIDKKFVDDLNYESEEDDLAVVIINMAKSLGVSTVAEGVEYCEQAKRLADAGCSQLQGYCFAKPMPIDAIGNMVELGTVMSQIHRKMT</sequence>
<feature type="transmembrane region" description="Helical" evidence="2">
    <location>
        <begin position="188"/>
        <end position="217"/>
    </location>
</feature>
<dbReference type="KEGG" id="pphe:PP2015_3469"/>
<dbReference type="Pfam" id="PF00990">
    <property type="entry name" value="GGDEF"/>
    <property type="match status" value="1"/>
</dbReference>
<dbReference type="PANTHER" id="PTHR44757:SF2">
    <property type="entry name" value="BIOFILM ARCHITECTURE MAINTENANCE PROTEIN MBAA"/>
    <property type="match status" value="1"/>
</dbReference>
<feature type="domain" description="PAC" evidence="4">
    <location>
        <begin position="480"/>
        <end position="533"/>
    </location>
</feature>
<gene>
    <name evidence="7" type="ORF">PP2015_3469</name>
</gene>
<evidence type="ECO:0000256" key="2">
    <source>
        <dbReference type="SAM" id="Phobius"/>
    </source>
</evidence>
<dbReference type="SUPFAM" id="SSF55785">
    <property type="entry name" value="PYP-like sensor domain (PAS domain)"/>
    <property type="match status" value="2"/>
</dbReference>
<dbReference type="PROSITE" id="PS50112">
    <property type="entry name" value="PAS"/>
    <property type="match status" value="1"/>
</dbReference>
<evidence type="ECO:0000259" key="4">
    <source>
        <dbReference type="PROSITE" id="PS50113"/>
    </source>
</evidence>
<dbReference type="Proteomes" id="UP000061457">
    <property type="component" value="Chromosome II"/>
</dbReference>
<dbReference type="InterPro" id="IPR029787">
    <property type="entry name" value="Nucleotide_cyclase"/>
</dbReference>
<dbReference type="PATRIC" id="fig|161398.10.peg.3535"/>
<feature type="transmembrane region" description="Helical" evidence="2">
    <location>
        <begin position="88"/>
        <end position="106"/>
    </location>
</feature>
<dbReference type="PANTHER" id="PTHR44757">
    <property type="entry name" value="DIGUANYLATE CYCLASE DGCP"/>
    <property type="match status" value="1"/>
</dbReference>
<feature type="transmembrane region" description="Helical" evidence="2">
    <location>
        <begin position="126"/>
        <end position="149"/>
    </location>
</feature>
<dbReference type="SUPFAM" id="SSF55073">
    <property type="entry name" value="Nucleotide cyclase"/>
    <property type="match status" value="1"/>
</dbReference>
<keyword evidence="8" id="KW-1185">Reference proteome</keyword>
<dbReference type="OrthoDB" id="9782583at2"/>
<dbReference type="InterPro" id="IPR000160">
    <property type="entry name" value="GGDEF_dom"/>
</dbReference>
<feature type="transmembrane region" description="Helical" evidence="2">
    <location>
        <begin position="66"/>
        <end position="82"/>
    </location>
</feature>
<dbReference type="InterPro" id="IPR013767">
    <property type="entry name" value="PAS_fold"/>
</dbReference>
<dbReference type="STRING" id="161398.PP2015_3469"/>
<evidence type="ECO:0000259" key="5">
    <source>
        <dbReference type="PROSITE" id="PS50883"/>
    </source>
</evidence>
<evidence type="ECO:0000259" key="6">
    <source>
        <dbReference type="PROSITE" id="PS50887"/>
    </source>
</evidence>
<name>A0A0S2K6X7_9GAMM</name>
<dbReference type="InterPro" id="IPR001633">
    <property type="entry name" value="EAL_dom"/>
</dbReference>
<dbReference type="SMART" id="SM00267">
    <property type="entry name" value="GGDEF"/>
    <property type="match status" value="1"/>
</dbReference>
<protein>
    <submittedName>
        <fullName evidence="7">Signal transduction protein</fullName>
    </submittedName>
</protein>
<keyword evidence="2" id="KW-1133">Transmembrane helix</keyword>
<dbReference type="CDD" id="cd00130">
    <property type="entry name" value="PAS"/>
    <property type="match status" value="1"/>
</dbReference>
<dbReference type="PROSITE" id="PS50883">
    <property type="entry name" value="EAL"/>
    <property type="match status" value="1"/>
</dbReference>
<dbReference type="Pfam" id="PF00989">
    <property type="entry name" value="PAS"/>
    <property type="match status" value="1"/>
</dbReference>
<dbReference type="InterPro" id="IPR000014">
    <property type="entry name" value="PAS"/>
</dbReference>
<dbReference type="NCBIfam" id="TIGR00254">
    <property type="entry name" value="GGDEF"/>
    <property type="match status" value="1"/>
</dbReference>
<dbReference type="AlphaFoldDB" id="A0A0S2K6X7"/>
<dbReference type="Gene3D" id="3.20.20.450">
    <property type="entry name" value="EAL domain"/>
    <property type="match status" value="1"/>
</dbReference>
<comment type="cofactor">
    <cofactor evidence="1">
        <name>Mg(2+)</name>
        <dbReference type="ChEBI" id="CHEBI:18420"/>
    </cofactor>
</comment>
<dbReference type="InterPro" id="IPR035919">
    <property type="entry name" value="EAL_sf"/>
</dbReference>
<dbReference type="Gene3D" id="3.30.70.270">
    <property type="match status" value="1"/>
</dbReference>
<dbReference type="PROSITE" id="PS50113">
    <property type="entry name" value="PAC"/>
    <property type="match status" value="1"/>
</dbReference>
<dbReference type="InterPro" id="IPR000700">
    <property type="entry name" value="PAS-assoc_C"/>
</dbReference>
<dbReference type="InterPro" id="IPR052155">
    <property type="entry name" value="Biofilm_reg_signaling"/>
</dbReference>
<feature type="transmembrane region" description="Helical" evidence="2">
    <location>
        <begin position="12"/>
        <end position="30"/>
    </location>
</feature>
<dbReference type="Pfam" id="PF13426">
    <property type="entry name" value="PAS_9"/>
    <property type="match status" value="1"/>
</dbReference>
<organism evidence="7 8">
    <name type="scientific">Pseudoalteromonas phenolica</name>
    <dbReference type="NCBI Taxonomy" id="161398"/>
    <lineage>
        <taxon>Bacteria</taxon>
        <taxon>Pseudomonadati</taxon>
        <taxon>Pseudomonadota</taxon>
        <taxon>Gammaproteobacteria</taxon>
        <taxon>Alteromonadales</taxon>
        <taxon>Pseudoalteromonadaceae</taxon>
        <taxon>Pseudoalteromonas</taxon>
    </lineage>
</organism>
<evidence type="ECO:0000313" key="8">
    <source>
        <dbReference type="Proteomes" id="UP000061457"/>
    </source>
</evidence>
<dbReference type="GO" id="GO:0006355">
    <property type="term" value="P:regulation of DNA-templated transcription"/>
    <property type="evidence" value="ECO:0007669"/>
    <property type="project" value="InterPro"/>
</dbReference>
<dbReference type="CDD" id="cd01949">
    <property type="entry name" value="GGDEF"/>
    <property type="match status" value="1"/>
</dbReference>
<evidence type="ECO:0000259" key="3">
    <source>
        <dbReference type="PROSITE" id="PS50112"/>
    </source>
</evidence>
<feature type="transmembrane region" description="Helical" evidence="2">
    <location>
        <begin position="224"/>
        <end position="244"/>
    </location>
</feature>